<keyword evidence="2" id="KW-0812">Transmembrane</keyword>
<dbReference type="Proteomes" id="UP000471435">
    <property type="component" value="Unassembled WGS sequence"/>
</dbReference>
<dbReference type="AlphaFoldDB" id="A0A6I4V2Q6"/>
<feature type="transmembrane region" description="Helical" evidence="2">
    <location>
        <begin position="55"/>
        <end position="76"/>
    </location>
</feature>
<keyword evidence="2" id="KW-0472">Membrane</keyword>
<evidence type="ECO:0000313" key="4">
    <source>
        <dbReference type="Proteomes" id="UP000471435"/>
    </source>
</evidence>
<gene>
    <name evidence="3" type="ORF">GRI43_09335</name>
</gene>
<evidence type="ECO:0000256" key="2">
    <source>
        <dbReference type="SAM" id="Phobius"/>
    </source>
</evidence>
<reference evidence="3 4" key="1">
    <citation type="submission" date="2019-12" db="EMBL/GenBank/DDBJ databases">
        <title>Genomic-based taxomic classification of the family Erythrobacteraceae.</title>
        <authorList>
            <person name="Xu L."/>
        </authorList>
    </citation>
    <scope>NUCLEOTIDE SEQUENCE [LARGE SCALE GENOMIC DNA]</scope>
    <source>
        <strain evidence="3 4">SW-109</strain>
    </source>
</reference>
<dbReference type="RefSeq" id="WP_160730861.1">
    <property type="nucleotide sequence ID" value="NZ_WTYP01000002.1"/>
</dbReference>
<feature type="region of interest" description="Disordered" evidence="1">
    <location>
        <begin position="91"/>
        <end position="115"/>
    </location>
</feature>
<accession>A0A6I4V2Q6</accession>
<keyword evidence="4" id="KW-1185">Reference proteome</keyword>
<comment type="caution">
    <text evidence="3">The sequence shown here is derived from an EMBL/GenBank/DDBJ whole genome shotgun (WGS) entry which is preliminary data.</text>
</comment>
<feature type="compositionally biased region" description="Basic and acidic residues" evidence="1">
    <location>
        <begin position="99"/>
        <end position="115"/>
    </location>
</feature>
<organism evidence="3 4">
    <name type="scientific">Pontixanthobacter luteolus</name>
    <dbReference type="NCBI Taxonomy" id="295089"/>
    <lineage>
        <taxon>Bacteria</taxon>
        <taxon>Pseudomonadati</taxon>
        <taxon>Pseudomonadota</taxon>
        <taxon>Alphaproteobacteria</taxon>
        <taxon>Sphingomonadales</taxon>
        <taxon>Erythrobacteraceae</taxon>
        <taxon>Pontixanthobacter</taxon>
    </lineage>
</organism>
<sequence length="115" mass="12564">MARLSPADRRRLGFVYDLMLGGQWLLKRASVLVLGLILIGLVLNADKLPGLFTDAFVGVLMLAAMNLFWAMILRLIDGVLAYPAGQQRGVGDPVSGDYDADHDQDKQGHRDPDAD</sequence>
<keyword evidence="2" id="KW-1133">Transmembrane helix</keyword>
<evidence type="ECO:0000256" key="1">
    <source>
        <dbReference type="SAM" id="MobiDB-lite"/>
    </source>
</evidence>
<proteinExistence type="predicted"/>
<protein>
    <submittedName>
        <fullName evidence="3">Uncharacterized protein</fullName>
    </submittedName>
</protein>
<feature type="transmembrane region" description="Helical" evidence="2">
    <location>
        <begin position="25"/>
        <end position="43"/>
    </location>
</feature>
<evidence type="ECO:0000313" key="3">
    <source>
        <dbReference type="EMBL" id="MXP47581.1"/>
    </source>
</evidence>
<dbReference type="EMBL" id="WTYP01000002">
    <property type="protein sequence ID" value="MXP47581.1"/>
    <property type="molecule type" value="Genomic_DNA"/>
</dbReference>
<name>A0A6I4V2Q6_9SPHN</name>